<accession>A0A3P5WXP0</accession>
<dbReference type="RefSeq" id="WP_124091221.1">
    <property type="nucleotide sequence ID" value="NZ_CBCRYA010000003.1"/>
</dbReference>
<dbReference type="OrthoDB" id="4937800at2"/>
<protein>
    <submittedName>
        <fullName evidence="2">Uncharacterized protein</fullName>
    </submittedName>
</protein>
<gene>
    <name evidence="2" type="ORF">PSET11_01252</name>
</gene>
<proteinExistence type="predicted"/>
<feature type="transmembrane region" description="Helical" evidence="1">
    <location>
        <begin position="60"/>
        <end position="79"/>
    </location>
</feature>
<keyword evidence="1" id="KW-0812">Transmembrane</keyword>
<reference evidence="2 3" key="1">
    <citation type="submission" date="2018-11" db="EMBL/GenBank/DDBJ databases">
        <authorList>
            <person name="Criscuolo A."/>
        </authorList>
    </citation>
    <scope>NUCLEOTIDE SEQUENCE [LARGE SCALE GENOMIC DNA]</scope>
    <source>
        <strain evidence="2">AT11b</strain>
    </source>
</reference>
<organism evidence="2 3">
    <name type="scientific">Arthrobacter ulcerisalmonis</name>
    <dbReference type="NCBI Taxonomy" id="2483813"/>
    <lineage>
        <taxon>Bacteria</taxon>
        <taxon>Bacillati</taxon>
        <taxon>Actinomycetota</taxon>
        <taxon>Actinomycetes</taxon>
        <taxon>Micrococcales</taxon>
        <taxon>Micrococcaceae</taxon>
        <taxon>Arthrobacter</taxon>
    </lineage>
</organism>
<feature type="transmembrane region" description="Helical" evidence="1">
    <location>
        <begin position="32"/>
        <end position="54"/>
    </location>
</feature>
<feature type="transmembrane region" description="Helical" evidence="1">
    <location>
        <begin position="6"/>
        <end position="25"/>
    </location>
</feature>
<evidence type="ECO:0000313" key="3">
    <source>
        <dbReference type="Proteomes" id="UP000280861"/>
    </source>
</evidence>
<feature type="transmembrane region" description="Helical" evidence="1">
    <location>
        <begin position="100"/>
        <end position="119"/>
    </location>
</feature>
<name>A0A3P5WXP0_9MICC</name>
<feature type="transmembrane region" description="Helical" evidence="1">
    <location>
        <begin position="209"/>
        <end position="229"/>
    </location>
</feature>
<dbReference type="EMBL" id="UXAU01000019">
    <property type="protein sequence ID" value="VDC23811.1"/>
    <property type="molecule type" value="Genomic_DNA"/>
</dbReference>
<keyword evidence="1" id="KW-1133">Transmembrane helix</keyword>
<keyword evidence="3" id="KW-1185">Reference proteome</keyword>
<dbReference type="AlphaFoldDB" id="A0A3P5WXP0"/>
<evidence type="ECO:0000256" key="1">
    <source>
        <dbReference type="SAM" id="Phobius"/>
    </source>
</evidence>
<evidence type="ECO:0000313" key="2">
    <source>
        <dbReference type="EMBL" id="VDC23811.1"/>
    </source>
</evidence>
<sequence>MIAVLQWVTLAACGLAAVARVPSALRGENRSLFCIFGLMTLAILLSIEAPYVAIDQVLGGFNLANLVLRFVIFAALFFVGVRTTRGFGDDRAYRTLTGPVGKVALAVTSLAVIAIFAVMDSTGSSAGLVSVSGRDAWHYALVEYYGAAGRAYPAFVALALLPVLARAAANRHLPMMVRVAAGFFGLGSIVAIGTLFFPMFPDELGPLRFIMNYTAILCFVVGLVLIWTAKVLSARSARRLAKYTEK</sequence>
<feature type="transmembrane region" description="Helical" evidence="1">
    <location>
        <begin position="151"/>
        <end position="169"/>
    </location>
</feature>
<feature type="transmembrane region" description="Helical" evidence="1">
    <location>
        <begin position="176"/>
        <end position="197"/>
    </location>
</feature>
<keyword evidence="1" id="KW-0472">Membrane</keyword>
<dbReference type="Proteomes" id="UP000280861">
    <property type="component" value="Unassembled WGS sequence"/>
</dbReference>